<keyword evidence="1" id="KW-0812">Transmembrane</keyword>
<gene>
    <name evidence="3" type="ordered locus">C270_08276</name>
</gene>
<dbReference type="HOGENOM" id="CLU_993218_0_0_9"/>
<feature type="transmembrane region" description="Helical" evidence="1">
    <location>
        <begin position="55"/>
        <end position="82"/>
    </location>
</feature>
<organism evidence="3 4">
    <name type="scientific">Leuconostoc carnosum (strain JB16)</name>
    <dbReference type="NCBI Taxonomy" id="1229758"/>
    <lineage>
        <taxon>Bacteria</taxon>
        <taxon>Bacillati</taxon>
        <taxon>Bacillota</taxon>
        <taxon>Bacilli</taxon>
        <taxon>Lactobacillales</taxon>
        <taxon>Lactobacillaceae</taxon>
        <taxon>Leuconostoc</taxon>
    </lineage>
</organism>
<name>K0DER7_LEUCJ</name>
<keyword evidence="4" id="KW-1185">Reference proteome</keyword>
<dbReference type="RefSeq" id="WP_014975095.1">
    <property type="nucleotide sequence ID" value="NC_018675.1"/>
</dbReference>
<accession>K0DER7</accession>
<evidence type="ECO:0000256" key="1">
    <source>
        <dbReference type="SAM" id="Phobius"/>
    </source>
</evidence>
<feature type="transmembrane region" description="Helical" evidence="1">
    <location>
        <begin position="12"/>
        <end position="35"/>
    </location>
</feature>
<proteinExistence type="predicted"/>
<evidence type="ECO:0000313" key="4">
    <source>
        <dbReference type="Proteomes" id="UP000006299"/>
    </source>
</evidence>
<sequence>MRMKTIKHYIISYPLAIFGSLLVVLFSVCIIFNIVKINPVTLVNELTKAMFSFDLLSIFSSFPPYFLKVLAITLIFLGFMIFSRRHYSHKIYHEDNNYYNSDPFFFFYIAGIFGFQKINPVNIPIWIQAKIILRTNLKFIEQILDNNNEEGKVVKYNIVPNSNIKEFNFIIEDTYKIRNDDLSQKKLQFPTVKVQRGHFSSGYHLYNEWLIEQCSKEIDNIITRGGNRINFFCSTNPKHTFLIFNNLLPRLERESNITIYVYQSEHKDGHFVYDEPHKIY</sequence>
<dbReference type="InterPro" id="IPR041502">
    <property type="entry name" value="SUa-2TM"/>
</dbReference>
<keyword evidence="1" id="KW-1133">Transmembrane helix</keyword>
<dbReference type="AlphaFoldDB" id="K0DER7"/>
<dbReference type="Proteomes" id="UP000006299">
    <property type="component" value="Plasmid pKLC3"/>
</dbReference>
<protein>
    <recommendedName>
        <fullName evidence="2">SMODS/Ubiquitin system-associated 2TM effector domain-containing protein</fullName>
    </recommendedName>
</protein>
<geneLocation type="plasmid" evidence="3 4">
    <name>pKLC3</name>
</geneLocation>
<evidence type="ECO:0000259" key="2">
    <source>
        <dbReference type="Pfam" id="PF18179"/>
    </source>
</evidence>
<dbReference type="EMBL" id="CP003854">
    <property type="protein sequence ID" value="AFT82531.1"/>
    <property type="molecule type" value="Genomic_DNA"/>
</dbReference>
<dbReference type="PATRIC" id="fig|1229758.3.peg.1626"/>
<keyword evidence="3" id="KW-0614">Plasmid</keyword>
<evidence type="ECO:0000313" key="3">
    <source>
        <dbReference type="EMBL" id="AFT82531.1"/>
    </source>
</evidence>
<dbReference type="KEGG" id="lcn:C270_08276"/>
<dbReference type="Pfam" id="PF18179">
    <property type="entry name" value="SUa-2TM"/>
    <property type="match status" value="1"/>
</dbReference>
<reference evidence="3 4" key="1">
    <citation type="journal article" date="2012" name="J. Bacteriol.">
        <title>Complete genome sequence of Leuconostoc carnosum strain JB16, isolated from Kimchi.</title>
        <authorList>
            <person name="Jung J.Y."/>
            <person name="Lee S.H."/>
            <person name="Jeon C.O."/>
        </authorList>
    </citation>
    <scope>NUCLEOTIDE SEQUENCE [LARGE SCALE GENOMIC DNA]</scope>
    <source>
        <strain evidence="3 4">JB16</strain>
        <plasmid evidence="3 4">pKLC3</plasmid>
    </source>
</reference>
<keyword evidence="1" id="KW-0472">Membrane</keyword>
<feature type="domain" description="SMODS/Ubiquitin system-associated 2TM effector" evidence="2">
    <location>
        <begin position="7"/>
        <end position="279"/>
    </location>
</feature>